<proteinExistence type="predicted"/>
<dbReference type="Proteomes" id="UP000678393">
    <property type="component" value="Unassembled WGS sequence"/>
</dbReference>
<dbReference type="OrthoDB" id="5593012at2759"/>
<keyword evidence="3" id="KW-1185">Reference proteome</keyword>
<accession>A0A8S3YK55</accession>
<dbReference type="EMBL" id="CAJHNH020000159">
    <property type="protein sequence ID" value="CAG5115752.1"/>
    <property type="molecule type" value="Genomic_DNA"/>
</dbReference>
<name>A0A8S3YK55_9EUPU</name>
<feature type="region of interest" description="Disordered" evidence="1">
    <location>
        <begin position="1"/>
        <end position="23"/>
    </location>
</feature>
<reference evidence="2" key="1">
    <citation type="submission" date="2021-04" db="EMBL/GenBank/DDBJ databases">
        <authorList>
            <consortium name="Molecular Ecology Group"/>
        </authorList>
    </citation>
    <scope>NUCLEOTIDE SEQUENCE</scope>
</reference>
<dbReference type="AlphaFoldDB" id="A0A8S3YK55"/>
<protein>
    <submittedName>
        <fullName evidence="2">Uncharacterized protein</fullName>
    </submittedName>
</protein>
<evidence type="ECO:0000313" key="2">
    <source>
        <dbReference type="EMBL" id="CAG5115752.1"/>
    </source>
</evidence>
<evidence type="ECO:0000313" key="3">
    <source>
        <dbReference type="Proteomes" id="UP000678393"/>
    </source>
</evidence>
<comment type="caution">
    <text evidence="2">The sequence shown here is derived from an EMBL/GenBank/DDBJ whole genome shotgun (WGS) entry which is preliminary data.</text>
</comment>
<evidence type="ECO:0000256" key="1">
    <source>
        <dbReference type="SAM" id="MobiDB-lite"/>
    </source>
</evidence>
<feature type="non-terminal residue" evidence="2">
    <location>
        <position position="236"/>
    </location>
</feature>
<sequence>MTSVKNYTKGRGSPQRDLLPPLPDIRESKEETILVLPPIHKQHIVPVTSYSNSRGLDYSQPWHDSYLDNRRNIQSNLFCLHPSHQTVLQMCQATLGNMILVDVRQYRLVGPMDFESLKNNVILDLEKAEEKLMHGWHPGVINIFTEKDSFADIPTGKMESFYNSVSTLISNQLKDLLVRTIDSYTSIFEPENHLHLPILKMELIFDEEKMQFYPPVSDLEETVLFVVTQICKTMQQ</sequence>
<organism evidence="2 3">
    <name type="scientific">Candidula unifasciata</name>
    <dbReference type="NCBI Taxonomy" id="100452"/>
    <lineage>
        <taxon>Eukaryota</taxon>
        <taxon>Metazoa</taxon>
        <taxon>Spiralia</taxon>
        <taxon>Lophotrochozoa</taxon>
        <taxon>Mollusca</taxon>
        <taxon>Gastropoda</taxon>
        <taxon>Heterobranchia</taxon>
        <taxon>Euthyneura</taxon>
        <taxon>Panpulmonata</taxon>
        <taxon>Eupulmonata</taxon>
        <taxon>Stylommatophora</taxon>
        <taxon>Helicina</taxon>
        <taxon>Helicoidea</taxon>
        <taxon>Geomitridae</taxon>
        <taxon>Candidula</taxon>
    </lineage>
</organism>
<gene>
    <name evidence="2" type="ORF">CUNI_LOCUS1310</name>
</gene>